<dbReference type="CDD" id="cd00009">
    <property type="entry name" value="AAA"/>
    <property type="match status" value="1"/>
</dbReference>
<keyword evidence="8 11" id="KW-0067">ATP-binding</keyword>
<dbReference type="RefSeq" id="WP_114190882.1">
    <property type="nucleotide sequence ID" value="NZ_CP029295.1"/>
</dbReference>
<reference evidence="14 15" key="1">
    <citation type="submission" date="2018-05" db="EMBL/GenBank/DDBJ databases">
        <title>Annotation of the Mycoplasma phocidae genome.</title>
        <authorList>
            <person name="Brown D.R."/>
            <person name="Kutish G.F."/>
            <person name="Frasca S.Jr."/>
        </authorList>
    </citation>
    <scope>NUCLEOTIDE SEQUENCE [LARGE SCALE GENOMIC DNA]</scope>
    <source>
        <strain evidence="14 15">105</strain>
    </source>
</reference>
<dbReference type="Pfam" id="PF22608">
    <property type="entry name" value="DNAX_ATPase_lid"/>
    <property type="match status" value="1"/>
</dbReference>
<dbReference type="PANTHER" id="PTHR11669">
    <property type="entry name" value="REPLICATION FACTOR C / DNA POLYMERASE III GAMMA-TAU SUBUNIT"/>
    <property type="match status" value="1"/>
</dbReference>
<dbReference type="EMBL" id="CP029295">
    <property type="protein sequence ID" value="AXE60772.1"/>
    <property type="molecule type" value="Genomic_DNA"/>
</dbReference>
<evidence type="ECO:0000256" key="4">
    <source>
        <dbReference type="ARBA" id="ARBA00022705"/>
    </source>
</evidence>
<dbReference type="Pfam" id="PF13177">
    <property type="entry name" value="DNA_pol3_delta2"/>
    <property type="match status" value="1"/>
</dbReference>
<dbReference type="InterPro" id="IPR001270">
    <property type="entry name" value="ClpA/B"/>
</dbReference>
<evidence type="ECO:0000256" key="9">
    <source>
        <dbReference type="ARBA" id="ARBA00022932"/>
    </source>
</evidence>
<comment type="function">
    <text evidence="11">DNA polymerase III is a complex, multichain enzyme responsible for most of the replicative synthesis in bacteria. This DNA polymerase also exhibits 3' to 5' exonuclease activity.</text>
</comment>
<evidence type="ECO:0000259" key="13">
    <source>
        <dbReference type="SMART" id="SM00382"/>
    </source>
</evidence>
<dbReference type="Gene3D" id="1.10.8.60">
    <property type="match status" value="1"/>
</dbReference>
<dbReference type="OrthoDB" id="9810148at2"/>
<evidence type="ECO:0000256" key="1">
    <source>
        <dbReference type="ARBA" id="ARBA00006360"/>
    </source>
</evidence>
<dbReference type="KEGG" id="mpho:DA803_01560"/>
<dbReference type="GO" id="GO:0046872">
    <property type="term" value="F:metal ion binding"/>
    <property type="evidence" value="ECO:0007669"/>
    <property type="project" value="UniProtKB-KW"/>
</dbReference>
<dbReference type="GO" id="GO:0005524">
    <property type="term" value="F:ATP binding"/>
    <property type="evidence" value="ECO:0007669"/>
    <property type="project" value="UniProtKB-KW"/>
</dbReference>
<keyword evidence="6 11" id="KW-0547">Nucleotide-binding</keyword>
<keyword evidence="4 11" id="KW-0235">DNA replication</keyword>
<dbReference type="Pfam" id="PF12169">
    <property type="entry name" value="DNA_pol3_gamma3"/>
    <property type="match status" value="1"/>
</dbReference>
<name>A0A2Z5IQF5_9BACT</name>
<dbReference type="PANTHER" id="PTHR11669:SF0">
    <property type="entry name" value="PROTEIN STICHEL-LIKE 2"/>
    <property type="match status" value="1"/>
</dbReference>
<dbReference type="GO" id="GO:0009360">
    <property type="term" value="C:DNA polymerase III complex"/>
    <property type="evidence" value="ECO:0007669"/>
    <property type="project" value="InterPro"/>
</dbReference>
<evidence type="ECO:0000256" key="3">
    <source>
        <dbReference type="ARBA" id="ARBA00022695"/>
    </source>
</evidence>
<keyword evidence="5" id="KW-0479">Metal-binding</keyword>
<comment type="similarity">
    <text evidence="1 11">Belongs to the DnaX/STICHEL family.</text>
</comment>
<dbReference type="InterPro" id="IPR012763">
    <property type="entry name" value="DNA_pol_III_sug/sutau_N"/>
</dbReference>
<comment type="subunit">
    <text evidence="11">DNA polymerase III contains a core (composed of alpha, epsilon and theta chains) that associates with a tau subunit. This core dimerizes to form the POLIII' complex. PolIII' associates with the gamma complex (composed of gamma, delta, delta', psi and chi chains) and with the beta chain to form the complete DNA polymerase III complex.</text>
</comment>
<dbReference type="GO" id="GO:0006261">
    <property type="term" value="P:DNA-templated DNA replication"/>
    <property type="evidence" value="ECO:0007669"/>
    <property type="project" value="TreeGrafter"/>
</dbReference>
<dbReference type="NCBIfam" id="NF004046">
    <property type="entry name" value="PRK05563.1"/>
    <property type="match status" value="1"/>
</dbReference>
<dbReference type="AlphaFoldDB" id="A0A2Z5IQF5"/>
<keyword evidence="7" id="KW-0862">Zinc</keyword>
<evidence type="ECO:0000256" key="12">
    <source>
        <dbReference type="SAM" id="Coils"/>
    </source>
</evidence>
<dbReference type="InterPro" id="IPR022754">
    <property type="entry name" value="DNA_pol_III_gamma-3"/>
</dbReference>
<feature type="coiled-coil region" evidence="12">
    <location>
        <begin position="602"/>
        <end position="629"/>
    </location>
</feature>
<evidence type="ECO:0000313" key="15">
    <source>
        <dbReference type="Proteomes" id="UP000252477"/>
    </source>
</evidence>
<dbReference type="InterPro" id="IPR045085">
    <property type="entry name" value="HLD_clamp_pol_III_gamma_tau"/>
</dbReference>
<dbReference type="GO" id="GO:0003887">
    <property type="term" value="F:DNA-directed DNA polymerase activity"/>
    <property type="evidence" value="ECO:0007669"/>
    <property type="project" value="UniProtKB-KW"/>
</dbReference>
<evidence type="ECO:0000256" key="5">
    <source>
        <dbReference type="ARBA" id="ARBA00022723"/>
    </source>
</evidence>
<protein>
    <recommendedName>
        <fullName evidence="11">DNA polymerase III subunit gamma/tau</fullName>
        <ecNumber evidence="11">2.7.7.7</ecNumber>
    </recommendedName>
</protein>
<evidence type="ECO:0000256" key="7">
    <source>
        <dbReference type="ARBA" id="ARBA00022833"/>
    </source>
</evidence>
<dbReference type="Gene3D" id="1.20.272.10">
    <property type="match status" value="1"/>
</dbReference>
<dbReference type="EC" id="2.7.7.7" evidence="11"/>
<dbReference type="PRINTS" id="PR00300">
    <property type="entry name" value="CLPPROTEASEA"/>
</dbReference>
<keyword evidence="2 11" id="KW-0808">Transferase</keyword>
<evidence type="ECO:0000256" key="6">
    <source>
        <dbReference type="ARBA" id="ARBA00022741"/>
    </source>
</evidence>
<keyword evidence="15" id="KW-1185">Reference proteome</keyword>
<evidence type="ECO:0000313" key="14">
    <source>
        <dbReference type="EMBL" id="AXE60772.1"/>
    </source>
</evidence>
<sequence>MSLSDKYLALYRQYRPQKFDEIKGQEHIVKTLKNIILNHKIGHAYLFCGPHGNGKTSTAKVFANTINCMHNDEILIPCQECIVNIDRNLDIIEIDAASNTGIDDIRELREKVKHMPTNSKYKIYIIDEVHMLSKGAFNALLKTLEEPPEHIIFILATTDPQKIPLTILSRVQRFNFKKMELNVLISEIKNIFDKENIVADLDAIELICKLGNGSFRDTLSLADQISIYCANEKITKAAVEDLFAISNSDNVIQLINLAATNNLEELLTFANSLLEQGIDISRLLNQIVDILKDFILYKKTNSMRLVEELSEDKINEIKISNISRAYEFLDIILVSLKEIKYSDFPKQTFELCLMKMVKSESQQSNINLDKKPIDYFREELKKTTEKIIKKTSLEQEELNSKFNLSSIANTYNDKKNYDDLKIEEVNVDDILEKTAEILLSDTTIELENAQINDAIVSDNYDVDNFENKNIVKNNEIMGADRISLDQIIDCLLIKQYCKMKKPGYENANLTYNDTIEYSLIDSKLSNSDDDKQAKDILSNFKIIFSSNDFILFNSSLDDKVFDLNRHAYHDNLIKASYKIFNRYVHLFAITEKQIEEAKNYWVNNKEELKRREVKELEDLSKRYDETSSNIDWAMETFGEKFKIKK</sequence>
<dbReference type="InterPro" id="IPR008921">
    <property type="entry name" value="DNA_pol3_clamp-load_cplx_C"/>
</dbReference>
<dbReference type="InterPro" id="IPR003593">
    <property type="entry name" value="AAA+_ATPase"/>
</dbReference>
<dbReference type="InterPro" id="IPR027417">
    <property type="entry name" value="P-loop_NTPase"/>
</dbReference>
<gene>
    <name evidence="11" type="primary">dnaX</name>
    <name evidence="14" type="ORF">DA803_01560</name>
</gene>
<dbReference type="SUPFAM" id="SSF48019">
    <property type="entry name" value="post-AAA+ oligomerization domain-like"/>
    <property type="match status" value="1"/>
</dbReference>
<dbReference type="SMART" id="SM00382">
    <property type="entry name" value="AAA"/>
    <property type="match status" value="1"/>
</dbReference>
<proteinExistence type="inferred from homology"/>
<dbReference type="Gene3D" id="3.40.50.300">
    <property type="entry name" value="P-loop containing nucleotide triphosphate hydrolases"/>
    <property type="match status" value="1"/>
</dbReference>
<dbReference type="NCBIfam" id="TIGR02397">
    <property type="entry name" value="dnaX_nterm"/>
    <property type="match status" value="1"/>
</dbReference>
<dbReference type="FunFam" id="3.40.50.300:FF:000014">
    <property type="entry name" value="DNA polymerase III subunit gamma/tau"/>
    <property type="match status" value="1"/>
</dbReference>
<organism evidence="14 15">
    <name type="scientific">[Mycoplasma] phocae</name>
    <dbReference type="NCBI Taxonomy" id="142651"/>
    <lineage>
        <taxon>Bacteria</taxon>
        <taxon>Bacillati</taxon>
        <taxon>Mycoplasmatota</taxon>
        <taxon>Mycoplasmoidales</taxon>
        <taxon>Metamycoplasmataceae</taxon>
        <taxon>Metamycoplasma</taxon>
    </lineage>
</organism>
<dbReference type="InterPro" id="IPR050238">
    <property type="entry name" value="DNA_Rep/Repair_Clamp_Loader"/>
</dbReference>
<evidence type="ECO:0000256" key="8">
    <source>
        <dbReference type="ARBA" id="ARBA00022840"/>
    </source>
</evidence>
<accession>A0A2Z5IQF5</accession>
<dbReference type="Proteomes" id="UP000252477">
    <property type="component" value="Chromosome"/>
</dbReference>
<dbReference type="GO" id="GO:0003677">
    <property type="term" value="F:DNA binding"/>
    <property type="evidence" value="ECO:0007669"/>
    <property type="project" value="InterPro"/>
</dbReference>
<comment type="catalytic activity">
    <reaction evidence="10 11">
        <text>DNA(n) + a 2'-deoxyribonucleoside 5'-triphosphate = DNA(n+1) + diphosphate</text>
        <dbReference type="Rhea" id="RHEA:22508"/>
        <dbReference type="Rhea" id="RHEA-COMP:17339"/>
        <dbReference type="Rhea" id="RHEA-COMP:17340"/>
        <dbReference type="ChEBI" id="CHEBI:33019"/>
        <dbReference type="ChEBI" id="CHEBI:61560"/>
        <dbReference type="ChEBI" id="CHEBI:173112"/>
        <dbReference type="EC" id="2.7.7.7"/>
    </reaction>
</comment>
<evidence type="ECO:0000256" key="10">
    <source>
        <dbReference type="ARBA" id="ARBA00049244"/>
    </source>
</evidence>
<keyword evidence="9 11" id="KW-0239">DNA-directed DNA polymerase</keyword>
<keyword evidence="3 11" id="KW-0548">Nucleotidyltransferase</keyword>
<dbReference type="SUPFAM" id="SSF52540">
    <property type="entry name" value="P-loop containing nucleoside triphosphate hydrolases"/>
    <property type="match status" value="1"/>
</dbReference>
<feature type="domain" description="AAA+ ATPase" evidence="13">
    <location>
        <begin position="41"/>
        <end position="180"/>
    </location>
</feature>
<evidence type="ECO:0000256" key="2">
    <source>
        <dbReference type="ARBA" id="ARBA00022679"/>
    </source>
</evidence>
<evidence type="ECO:0000256" key="11">
    <source>
        <dbReference type="RuleBase" id="RU364063"/>
    </source>
</evidence>
<keyword evidence="12" id="KW-0175">Coiled coil</keyword>